<keyword evidence="2" id="KW-0698">rRNA processing</keyword>
<keyword evidence="3 7" id="KW-0489">Methyltransferase</keyword>
<sequence length="243" mass="26151">MPTPTLGTLYLIPVPLGAPDSSAAEACLPARALAITRTLDRFVVENAKTARAMIKAMAPERAIRELAMDELNEHTPPTQIAELLAPLLAGEDVGLMSEAGCPAVADPGALLVEAAHRAGVRVVPLVGPSSILLAVMGSGLSGQRFAFHGYLPAKGEERTRALRDLESDSRKAGRAQVFIETPYRNAALFDALLATCQPTTRVCIARNLTQPDEWLKTRTIGAWKKERPPELERRPTVFVLQAS</sequence>
<proteinExistence type="predicted"/>
<gene>
    <name evidence="7" type="primary">rsmI</name>
    <name evidence="7" type="ORF">OTERR_16760</name>
</gene>
<dbReference type="GO" id="GO:0006364">
    <property type="term" value="P:rRNA processing"/>
    <property type="evidence" value="ECO:0007669"/>
    <property type="project" value="UniProtKB-KW"/>
</dbReference>
<organism evidence="7 8">
    <name type="scientific">Oryzomicrobium terrae</name>
    <dbReference type="NCBI Taxonomy" id="1735038"/>
    <lineage>
        <taxon>Bacteria</taxon>
        <taxon>Pseudomonadati</taxon>
        <taxon>Pseudomonadota</taxon>
        <taxon>Betaproteobacteria</taxon>
        <taxon>Rhodocyclales</taxon>
        <taxon>Rhodocyclaceae</taxon>
        <taxon>Oryzomicrobium</taxon>
    </lineage>
</organism>
<dbReference type="EMBL" id="CP022579">
    <property type="protein sequence ID" value="QEL65152.1"/>
    <property type="molecule type" value="Genomic_DNA"/>
</dbReference>
<dbReference type="PANTHER" id="PTHR46111:SF2">
    <property type="entry name" value="SAM-DEPENDENT METHYLTRANSFERASE"/>
    <property type="match status" value="1"/>
</dbReference>
<reference evidence="7 8" key="1">
    <citation type="submission" date="2017-07" db="EMBL/GenBank/DDBJ databases">
        <title>Complete genome sequence of Oryzomicrobium terrae TPP412.</title>
        <authorList>
            <person name="Chiu L.-W."/>
            <person name="Lo K.-J."/>
            <person name="Tsai Y.-M."/>
            <person name="Lin S.-S."/>
            <person name="Kuo C.-H."/>
            <person name="Liu C.-T."/>
        </authorList>
    </citation>
    <scope>NUCLEOTIDE SEQUENCE [LARGE SCALE GENOMIC DNA]</scope>
    <source>
        <strain evidence="7 8">TPP412</strain>
    </source>
</reference>
<dbReference type="AlphaFoldDB" id="A0A5C1E863"/>
<dbReference type="RefSeq" id="WP_149425478.1">
    <property type="nucleotide sequence ID" value="NZ_CP022579.1"/>
</dbReference>
<evidence type="ECO:0000256" key="1">
    <source>
        <dbReference type="ARBA" id="ARBA00022490"/>
    </source>
</evidence>
<keyword evidence="1" id="KW-0963">Cytoplasm</keyword>
<dbReference type="InterPro" id="IPR000878">
    <property type="entry name" value="4pyrrol_Mease"/>
</dbReference>
<dbReference type="PANTHER" id="PTHR46111">
    <property type="entry name" value="RIBOSOMAL RNA SMALL SUBUNIT METHYLTRANSFERASE I"/>
    <property type="match status" value="1"/>
</dbReference>
<dbReference type="InterPro" id="IPR035996">
    <property type="entry name" value="4pyrrol_Methylase_sf"/>
</dbReference>
<feature type="domain" description="Tetrapyrrole methylase" evidence="6">
    <location>
        <begin position="8"/>
        <end position="220"/>
    </location>
</feature>
<evidence type="ECO:0000256" key="3">
    <source>
        <dbReference type="ARBA" id="ARBA00022603"/>
    </source>
</evidence>
<dbReference type="InterPro" id="IPR008189">
    <property type="entry name" value="rRNA_ssu_MeTfrase_I"/>
</dbReference>
<dbReference type="Gene3D" id="3.30.950.10">
    <property type="entry name" value="Methyltransferase, Cobalt-precorrin-4 Transmethylase, Domain 2"/>
    <property type="match status" value="1"/>
</dbReference>
<evidence type="ECO:0000259" key="6">
    <source>
        <dbReference type="Pfam" id="PF00590"/>
    </source>
</evidence>
<dbReference type="CDD" id="cd11649">
    <property type="entry name" value="RsmI_like"/>
    <property type="match status" value="1"/>
</dbReference>
<name>A0A5C1E863_9RHOO</name>
<keyword evidence="5" id="KW-0949">S-adenosyl-L-methionine</keyword>
<keyword evidence="4 7" id="KW-0808">Transferase</keyword>
<protein>
    <submittedName>
        <fullName evidence="7">16S rRNA (Cytidine1402-2'-O)-methyltransferase</fullName>
    </submittedName>
</protein>
<dbReference type="Gene3D" id="3.40.1010.10">
    <property type="entry name" value="Cobalt-precorrin-4 Transmethylase, Domain 1"/>
    <property type="match status" value="1"/>
</dbReference>
<evidence type="ECO:0000256" key="2">
    <source>
        <dbReference type="ARBA" id="ARBA00022552"/>
    </source>
</evidence>
<dbReference type="GO" id="GO:0008168">
    <property type="term" value="F:methyltransferase activity"/>
    <property type="evidence" value="ECO:0007669"/>
    <property type="project" value="UniProtKB-KW"/>
</dbReference>
<dbReference type="InterPro" id="IPR014777">
    <property type="entry name" value="4pyrrole_Mease_sub1"/>
</dbReference>
<accession>A0A5C1E863</accession>
<dbReference type="PIRSF" id="PIRSF005917">
    <property type="entry name" value="MTase_YraL"/>
    <property type="match status" value="1"/>
</dbReference>
<dbReference type="Proteomes" id="UP000323671">
    <property type="component" value="Chromosome"/>
</dbReference>
<dbReference type="KEGG" id="otr:OTERR_16760"/>
<dbReference type="GO" id="GO:0032259">
    <property type="term" value="P:methylation"/>
    <property type="evidence" value="ECO:0007669"/>
    <property type="project" value="UniProtKB-KW"/>
</dbReference>
<evidence type="ECO:0000256" key="4">
    <source>
        <dbReference type="ARBA" id="ARBA00022679"/>
    </source>
</evidence>
<dbReference type="Pfam" id="PF00590">
    <property type="entry name" value="TP_methylase"/>
    <property type="match status" value="1"/>
</dbReference>
<evidence type="ECO:0000313" key="8">
    <source>
        <dbReference type="Proteomes" id="UP000323671"/>
    </source>
</evidence>
<dbReference type="InterPro" id="IPR014776">
    <property type="entry name" value="4pyrrole_Mease_sub2"/>
</dbReference>
<dbReference type="SUPFAM" id="SSF53790">
    <property type="entry name" value="Tetrapyrrole methylase"/>
    <property type="match status" value="1"/>
</dbReference>
<keyword evidence="8" id="KW-1185">Reference proteome</keyword>
<evidence type="ECO:0000313" key="7">
    <source>
        <dbReference type="EMBL" id="QEL65152.1"/>
    </source>
</evidence>
<evidence type="ECO:0000256" key="5">
    <source>
        <dbReference type="ARBA" id="ARBA00022691"/>
    </source>
</evidence>